<organism evidence="2">
    <name type="scientific">Myoviridae sp. ctLYp5</name>
    <dbReference type="NCBI Taxonomy" id="2827680"/>
    <lineage>
        <taxon>Viruses</taxon>
        <taxon>Duplodnaviria</taxon>
        <taxon>Heunggongvirae</taxon>
        <taxon>Uroviricota</taxon>
        <taxon>Caudoviricetes</taxon>
    </lineage>
</organism>
<sequence length="109" mass="12037">MDLYAIGVNKSCLIPVSSLNFDIVLHRLLFMNKLYYFYTLFAIILTACQSSMPPLPTAIKPPADLVQPCPNLPKLEGGTGADVLPWSLQVIGLYNDCKARHKALSDTIK</sequence>
<accession>A0A8S5SWX1</accession>
<feature type="transmembrane region" description="Helical" evidence="1">
    <location>
        <begin position="34"/>
        <end position="52"/>
    </location>
</feature>
<proteinExistence type="predicted"/>
<keyword evidence="1" id="KW-1133">Transmembrane helix</keyword>
<evidence type="ECO:0000313" key="2">
    <source>
        <dbReference type="EMBL" id="DAF55513.1"/>
    </source>
</evidence>
<dbReference type="InterPro" id="IPR058979">
    <property type="entry name" value="LysC-like"/>
</dbReference>
<reference evidence="2" key="1">
    <citation type="journal article" date="2021" name="Proc. Natl. Acad. Sci. U.S.A.">
        <title>A Catalog of Tens of Thousands of Viruses from Human Metagenomes Reveals Hidden Associations with Chronic Diseases.</title>
        <authorList>
            <person name="Tisza M.J."/>
            <person name="Buck C.B."/>
        </authorList>
    </citation>
    <scope>NUCLEOTIDE SEQUENCE</scope>
    <source>
        <strain evidence="2">CtLYp5</strain>
    </source>
</reference>
<dbReference type="Pfam" id="PF23793">
    <property type="entry name" value="LysC"/>
    <property type="match status" value="1"/>
</dbReference>
<keyword evidence="1" id="KW-0472">Membrane</keyword>
<evidence type="ECO:0000256" key="1">
    <source>
        <dbReference type="SAM" id="Phobius"/>
    </source>
</evidence>
<protein>
    <submittedName>
        <fullName evidence="2">TRAF PROTEIN, TRAO PROTEIN, TRAN ADHESION, BACTERIAL SECRETION.5A</fullName>
    </submittedName>
</protein>
<dbReference type="EMBL" id="BK032693">
    <property type="protein sequence ID" value="DAF55513.1"/>
    <property type="molecule type" value="Genomic_DNA"/>
</dbReference>
<name>A0A8S5SWX1_9CAUD</name>
<keyword evidence="1" id="KW-0812">Transmembrane</keyword>